<dbReference type="InterPro" id="IPR036874">
    <property type="entry name" value="Carbonic_anhydrase_sf"/>
</dbReference>
<dbReference type="AlphaFoldDB" id="A0A812NR98"/>
<feature type="binding site" evidence="7">
    <location>
        <position position="184"/>
    </location>
    <ligand>
        <name>Zn(2+)</name>
        <dbReference type="ChEBI" id="CHEBI:29105"/>
    </ligand>
</feature>
<evidence type="ECO:0000256" key="8">
    <source>
        <dbReference type="RuleBase" id="RU003956"/>
    </source>
</evidence>
<proteinExistence type="inferred from homology"/>
<comment type="function">
    <text evidence="8">Reversible hydration of carbon dioxide.</text>
</comment>
<name>A0A812NR98_9DINO</name>
<comment type="cofactor">
    <cofactor evidence="7">
        <name>Zn(2+)</name>
        <dbReference type="ChEBI" id="CHEBI:29105"/>
    </cofactor>
    <text evidence="7">Binds 1 zinc ion per subunit.</text>
</comment>
<dbReference type="EMBL" id="CAJNDS010002097">
    <property type="protein sequence ID" value="CAE7324559.1"/>
    <property type="molecule type" value="Genomic_DNA"/>
</dbReference>
<protein>
    <recommendedName>
        <fullName evidence="2 8">Carbonic anhydrase</fullName>
        <ecNumber evidence="2 8">4.2.1.1</ecNumber>
    </recommendedName>
    <alternativeName>
        <fullName evidence="8">Carbonate dehydratase</fullName>
    </alternativeName>
</protein>
<evidence type="ECO:0000256" key="6">
    <source>
        <dbReference type="ARBA" id="ARBA00048348"/>
    </source>
</evidence>
<feature type="non-terminal residue" evidence="10">
    <location>
        <position position="348"/>
    </location>
</feature>
<comment type="caution">
    <text evidence="10">The sequence shown here is derived from an EMBL/GenBank/DDBJ whole genome shotgun (WGS) entry which is preliminary data.</text>
</comment>
<comment type="similarity">
    <text evidence="1 8">Belongs to the beta-class carbonic anhydrase family.</text>
</comment>
<keyword evidence="4 7" id="KW-0862">Zinc</keyword>
<evidence type="ECO:0000313" key="10">
    <source>
        <dbReference type="EMBL" id="CAE7324559.1"/>
    </source>
</evidence>
<comment type="catalytic activity">
    <reaction evidence="6 8">
        <text>hydrogencarbonate + H(+) = CO2 + H2O</text>
        <dbReference type="Rhea" id="RHEA:10748"/>
        <dbReference type="ChEBI" id="CHEBI:15377"/>
        <dbReference type="ChEBI" id="CHEBI:15378"/>
        <dbReference type="ChEBI" id="CHEBI:16526"/>
        <dbReference type="ChEBI" id="CHEBI:17544"/>
        <dbReference type="EC" id="4.2.1.1"/>
    </reaction>
</comment>
<evidence type="ECO:0000256" key="9">
    <source>
        <dbReference type="SAM" id="MobiDB-lite"/>
    </source>
</evidence>
<evidence type="ECO:0000256" key="4">
    <source>
        <dbReference type="ARBA" id="ARBA00022833"/>
    </source>
</evidence>
<feature type="binding site" evidence="7">
    <location>
        <position position="181"/>
    </location>
    <ligand>
        <name>Zn(2+)</name>
        <dbReference type="ChEBI" id="CHEBI:29105"/>
    </ligand>
</feature>
<dbReference type="InterPro" id="IPR001765">
    <property type="entry name" value="Carbonic_anhydrase"/>
</dbReference>
<dbReference type="Pfam" id="PF00484">
    <property type="entry name" value="Pro_CA"/>
    <property type="match status" value="1"/>
</dbReference>
<dbReference type="SMART" id="SM00947">
    <property type="entry name" value="Pro_CA"/>
    <property type="match status" value="1"/>
</dbReference>
<evidence type="ECO:0000256" key="2">
    <source>
        <dbReference type="ARBA" id="ARBA00012925"/>
    </source>
</evidence>
<dbReference type="SUPFAM" id="SSF53056">
    <property type="entry name" value="beta-carbonic anhydrase, cab"/>
    <property type="match status" value="1"/>
</dbReference>
<evidence type="ECO:0000256" key="7">
    <source>
        <dbReference type="PIRSR" id="PIRSR601765-1"/>
    </source>
</evidence>
<accession>A0A812NR98</accession>
<feature type="binding site" evidence="7">
    <location>
        <position position="127"/>
    </location>
    <ligand>
        <name>Zn(2+)</name>
        <dbReference type="ChEBI" id="CHEBI:29105"/>
    </ligand>
</feature>
<reference evidence="10" key="1">
    <citation type="submission" date="2021-02" db="EMBL/GenBank/DDBJ databases">
        <authorList>
            <person name="Dougan E. K."/>
            <person name="Rhodes N."/>
            <person name="Thang M."/>
            <person name="Chan C."/>
        </authorList>
    </citation>
    <scope>NUCLEOTIDE SEQUENCE</scope>
</reference>
<evidence type="ECO:0000256" key="1">
    <source>
        <dbReference type="ARBA" id="ARBA00006217"/>
    </source>
</evidence>
<dbReference type="OrthoDB" id="446073at2759"/>
<keyword evidence="11" id="KW-1185">Reference proteome</keyword>
<evidence type="ECO:0000313" key="11">
    <source>
        <dbReference type="Proteomes" id="UP000604046"/>
    </source>
</evidence>
<dbReference type="GO" id="GO:0004089">
    <property type="term" value="F:carbonate dehydratase activity"/>
    <property type="evidence" value="ECO:0007669"/>
    <property type="project" value="UniProtKB-UniRule"/>
</dbReference>
<organism evidence="10 11">
    <name type="scientific">Symbiodinium natans</name>
    <dbReference type="NCBI Taxonomy" id="878477"/>
    <lineage>
        <taxon>Eukaryota</taxon>
        <taxon>Sar</taxon>
        <taxon>Alveolata</taxon>
        <taxon>Dinophyceae</taxon>
        <taxon>Suessiales</taxon>
        <taxon>Symbiodiniaceae</taxon>
        <taxon>Symbiodinium</taxon>
    </lineage>
</organism>
<sequence>MSWMFTKLAEKVWELRSSTSTISSPGHGQDIDASDGESDAGSEGSLTSTDTSPSCEARGAADDEALRCLDVSTEEPMHPQDAVRLLQEGNDRFVQGTSLAVRRNDVVRREHVDLSQPPHAAIVGCSDCQASLETIFDSLPGDIFAFKNAGNTCIHANGSMVASLEFCTEQLGCRFILVLGHRRCGVLQDACKSHAENQRSGCGDCALNSLLHDMSSVIDQAAELASSVSLISADAKSPAEIAKLAEKAVEVNVFQTVELLLRFSDTIRQNVRSGAVELQAAIFDEASGKVEFLGPSPMQGELCDCNVPVPPWPLPQGEAVCAPQVQDSSAPAPEDALESLRCGNQRYV</sequence>
<dbReference type="EC" id="4.2.1.1" evidence="2 8"/>
<dbReference type="PANTHER" id="PTHR11002">
    <property type="entry name" value="CARBONIC ANHYDRASE"/>
    <property type="match status" value="1"/>
</dbReference>
<feature type="binding site" evidence="7">
    <location>
        <position position="125"/>
    </location>
    <ligand>
        <name>Zn(2+)</name>
        <dbReference type="ChEBI" id="CHEBI:29105"/>
    </ligand>
</feature>
<keyword evidence="5 8" id="KW-0456">Lyase</keyword>
<keyword evidence="3 7" id="KW-0479">Metal-binding</keyword>
<evidence type="ECO:0000256" key="5">
    <source>
        <dbReference type="ARBA" id="ARBA00023239"/>
    </source>
</evidence>
<dbReference type="GO" id="GO:0008270">
    <property type="term" value="F:zinc ion binding"/>
    <property type="evidence" value="ECO:0007669"/>
    <property type="project" value="UniProtKB-UniRule"/>
</dbReference>
<evidence type="ECO:0000256" key="3">
    <source>
        <dbReference type="ARBA" id="ARBA00022723"/>
    </source>
</evidence>
<dbReference type="Proteomes" id="UP000604046">
    <property type="component" value="Unassembled WGS sequence"/>
</dbReference>
<dbReference type="PANTHER" id="PTHR11002:SF76">
    <property type="entry name" value="CARBONIC ANHYDRASE"/>
    <property type="match status" value="1"/>
</dbReference>
<gene>
    <name evidence="10" type="primary">mtcA2</name>
    <name evidence="10" type="ORF">SNAT2548_LOCUS16995</name>
</gene>
<feature type="region of interest" description="Disordered" evidence="9">
    <location>
        <begin position="18"/>
        <end position="59"/>
    </location>
</feature>
<dbReference type="Gene3D" id="3.40.1050.10">
    <property type="entry name" value="Carbonic anhydrase"/>
    <property type="match status" value="1"/>
</dbReference>